<evidence type="ECO:0000256" key="1">
    <source>
        <dbReference type="ARBA" id="ARBA00004236"/>
    </source>
</evidence>
<evidence type="ECO:0000313" key="13">
    <source>
        <dbReference type="Proteomes" id="UP000468735"/>
    </source>
</evidence>
<name>A0A6H9YVP1_9ACTN</name>
<dbReference type="InterPro" id="IPR029044">
    <property type="entry name" value="Nucleotide-diphossugar_trans"/>
</dbReference>
<evidence type="ECO:0000256" key="8">
    <source>
        <dbReference type="ARBA" id="ARBA00038120"/>
    </source>
</evidence>
<evidence type="ECO:0000256" key="3">
    <source>
        <dbReference type="ARBA" id="ARBA00022676"/>
    </source>
</evidence>
<evidence type="ECO:0000256" key="7">
    <source>
        <dbReference type="ARBA" id="ARBA00037904"/>
    </source>
</evidence>
<comment type="similarity">
    <text evidence="8">Belongs to the glycosyltransferase 2 family. CrtQ subfamily.</text>
</comment>
<evidence type="ECO:0000313" key="12">
    <source>
        <dbReference type="EMBL" id="KAB2352631.1"/>
    </source>
</evidence>
<dbReference type="OrthoDB" id="9802632at2"/>
<accession>A0A6H9YVP1</accession>
<comment type="function">
    <text evidence="6">Catalyzes the glycosylation of 4,4'-diaponeurosporenoate, i.e. the esterification of glucose at the C1'' position with the carboxyl group of 4,4'-diaponeurosporenic acid, to form glycosyl-4,4'-diaponeurosporenoate. This is a step in the biosynthesis of staphyloxanthin, an orange pigment present in most staphylococci strains.</text>
</comment>
<proteinExistence type="inferred from homology"/>
<evidence type="ECO:0000256" key="4">
    <source>
        <dbReference type="ARBA" id="ARBA00022679"/>
    </source>
</evidence>
<keyword evidence="2" id="KW-1003">Cell membrane</keyword>
<evidence type="ECO:0000256" key="5">
    <source>
        <dbReference type="ARBA" id="ARBA00023136"/>
    </source>
</evidence>
<sequence length="321" mass="34703">MSKNAWASTSRSSPVPSLPAIRRSRGAMSARSPRSYVRIQLIVQSGGICPAMLTIAIVAHNEEPYVGNAIRQAREAADTATRVVVVDSASTDGTAERARSLGCEVLPAPLGKGAAMVAMASATETPWLCFMDADIVENGRNIPLTLRKAIDAAPESTAMVVADFDDPPPKPILSATISIYGPLVRALVPEADGRFGDRPLSGFRAVRPELLADDAPVDFGIEAYLNLSAALTGRPVTLTHIGLFKQRFRYKADMGGEIGRAILDIAVKHGRLDPALRPEWDAWVDRILKVIRTYNGDLSQAEAYLKRLYAAMEEPMPPRFP</sequence>
<evidence type="ECO:0000256" key="10">
    <source>
        <dbReference type="SAM" id="MobiDB-lite"/>
    </source>
</evidence>
<comment type="subcellular location">
    <subcellularLocation>
        <location evidence="1">Cell membrane</location>
    </subcellularLocation>
</comment>
<feature type="region of interest" description="Disordered" evidence="10">
    <location>
        <begin position="1"/>
        <end position="26"/>
    </location>
</feature>
<dbReference type="SUPFAM" id="SSF53448">
    <property type="entry name" value="Nucleotide-diphospho-sugar transferases"/>
    <property type="match status" value="1"/>
</dbReference>
<dbReference type="GO" id="GO:0016757">
    <property type="term" value="F:glycosyltransferase activity"/>
    <property type="evidence" value="ECO:0007669"/>
    <property type="project" value="UniProtKB-KW"/>
</dbReference>
<dbReference type="Pfam" id="PF00535">
    <property type="entry name" value="Glycos_transf_2"/>
    <property type="match status" value="1"/>
</dbReference>
<protein>
    <recommendedName>
        <fullName evidence="9">4,4'-diaponeurosporenoate glycosyltransferase</fullName>
    </recommendedName>
</protein>
<dbReference type="Proteomes" id="UP000468735">
    <property type="component" value="Unassembled WGS sequence"/>
</dbReference>
<dbReference type="InterPro" id="IPR001173">
    <property type="entry name" value="Glyco_trans_2-like"/>
</dbReference>
<evidence type="ECO:0000256" key="2">
    <source>
        <dbReference type="ARBA" id="ARBA00022475"/>
    </source>
</evidence>
<gene>
    <name evidence="12" type="ORF">F8566_03010</name>
</gene>
<feature type="domain" description="Glycosyltransferase 2-like" evidence="11">
    <location>
        <begin position="54"/>
        <end position="151"/>
    </location>
</feature>
<keyword evidence="3" id="KW-0328">Glycosyltransferase</keyword>
<reference evidence="12 13" key="1">
    <citation type="submission" date="2019-09" db="EMBL/GenBank/DDBJ databases">
        <title>Actinomadura physcomitrii sp. nov., a novel actinomycete isolated from moss [Physcomitrium sphaericum (Ludw) Fuernr].</title>
        <authorList>
            <person name="Zhuang X."/>
            <person name="Liu C."/>
        </authorList>
    </citation>
    <scope>NUCLEOTIDE SEQUENCE [LARGE SCALE GENOMIC DNA]</scope>
    <source>
        <strain evidence="12 13">HMC1</strain>
    </source>
</reference>
<comment type="pathway">
    <text evidence="7">Carotenoid biosynthesis; staphyloxanthin biosynthesis; staphyloxanthin from farnesyl diphosphate: step 4/5.</text>
</comment>
<comment type="caution">
    <text evidence="12">The sequence shown here is derived from an EMBL/GenBank/DDBJ whole genome shotgun (WGS) entry which is preliminary data.</text>
</comment>
<dbReference type="AlphaFoldDB" id="A0A6H9YVP1"/>
<organism evidence="12 13">
    <name type="scientific">Actinomadura rudentiformis</name>
    <dbReference type="NCBI Taxonomy" id="359158"/>
    <lineage>
        <taxon>Bacteria</taxon>
        <taxon>Bacillati</taxon>
        <taxon>Actinomycetota</taxon>
        <taxon>Actinomycetes</taxon>
        <taxon>Streptosporangiales</taxon>
        <taxon>Thermomonosporaceae</taxon>
        <taxon>Actinomadura</taxon>
    </lineage>
</organism>
<keyword evidence="5" id="KW-0472">Membrane</keyword>
<feature type="compositionally biased region" description="Polar residues" evidence="10">
    <location>
        <begin position="1"/>
        <end position="15"/>
    </location>
</feature>
<dbReference type="Gene3D" id="3.90.550.10">
    <property type="entry name" value="Spore Coat Polysaccharide Biosynthesis Protein SpsA, Chain A"/>
    <property type="match status" value="1"/>
</dbReference>
<evidence type="ECO:0000259" key="11">
    <source>
        <dbReference type="Pfam" id="PF00535"/>
    </source>
</evidence>
<dbReference type="PANTHER" id="PTHR43646">
    <property type="entry name" value="GLYCOSYLTRANSFERASE"/>
    <property type="match status" value="1"/>
</dbReference>
<keyword evidence="4 12" id="KW-0808">Transferase</keyword>
<dbReference type="GO" id="GO:0005886">
    <property type="term" value="C:plasma membrane"/>
    <property type="evidence" value="ECO:0007669"/>
    <property type="project" value="UniProtKB-SubCell"/>
</dbReference>
<dbReference type="PANTHER" id="PTHR43646:SF2">
    <property type="entry name" value="GLYCOSYLTRANSFERASE 2-LIKE DOMAIN-CONTAINING PROTEIN"/>
    <property type="match status" value="1"/>
</dbReference>
<evidence type="ECO:0000256" key="9">
    <source>
        <dbReference type="ARBA" id="ARBA00040345"/>
    </source>
</evidence>
<dbReference type="EMBL" id="WBMT01000001">
    <property type="protein sequence ID" value="KAB2352631.1"/>
    <property type="molecule type" value="Genomic_DNA"/>
</dbReference>
<keyword evidence="13" id="KW-1185">Reference proteome</keyword>
<evidence type="ECO:0000256" key="6">
    <source>
        <dbReference type="ARBA" id="ARBA00037281"/>
    </source>
</evidence>